<organism evidence="2 3">
    <name type="scientific">Gluconobacter cerinus</name>
    <dbReference type="NCBI Taxonomy" id="38307"/>
    <lineage>
        <taxon>Bacteria</taxon>
        <taxon>Pseudomonadati</taxon>
        <taxon>Pseudomonadota</taxon>
        <taxon>Alphaproteobacteria</taxon>
        <taxon>Acetobacterales</taxon>
        <taxon>Acetobacteraceae</taxon>
        <taxon>Gluconobacter</taxon>
    </lineage>
</organism>
<feature type="transmembrane region" description="Helical" evidence="1">
    <location>
        <begin position="12"/>
        <end position="39"/>
    </location>
</feature>
<feature type="transmembrane region" description="Helical" evidence="1">
    <location>
        <begin position="339"/>
        <end position="359"/>
    </location>
</feature>
<protein>
    <submittedName>
        <fullName evidence="2">Membrane protein</fullName>
    </submittedName>
</protein>
<sequence length="490" mass="53497">MEAVKSNFRASMAWLHTGLGLITGWVLFAIALSGTLSVFRQEISVWMRPELSATSTSPIEASAHAVEWLTQNAPASPAWYLNAPTQQEPFTLGVWSDPKGVYLQKALSPQTGSPDGIRQTFGGEFFYRFHFELQLPYPFGRLIAAIAALALVVGLISGVIIHRRIFADFFTFRPGKGQRSWLDAHNLLGVLALPFHLMISFTGAVTLGTLLLPWSTQAVYKHDLMATYTDLNPALDARPPSGHPGHLAPILPILQDAERRIGEAGIAQIYIFNPTDQASVITITSGNTNTVSTTSHTLNFDGTNGHLLSEHVEKRPLIGAYTFLYGLHVARFAPSVTRWLYFVCGLMLTAVIGSGMRLWTIKRLRSNPHLGHVLTERLNVGVLAGLSLAFTSYFLANRILPAGLPGREDHEIQCVFIIWALALIFALFRKSEAAWTELLAACALACLAIAALGAPWRDSVSAATSVTAALFAGSFAYAAINTYRKKRLSP</sequence>
<name>A0AAV5NI14_9PROT</name>
<feature type="transmembrane region" description="Helical" evidence="1">
    <location>
        <begin position="460"/>
        <end position="480"/>
    </location>
</feature>
<keyword evidence="1" id="KW-0812">Transmembrane</keyword>
<reference evidence="3" key="1">
    <citation type="journal article" date="2019" name="Int. J. Syst. Evol. Microbiol.">
        <title>The Global Catalogue of Microorganisms (GCM) 10K type strain sequencing project: providing services to taxonomists for standard genome sequencing and annotation.</title>
        <authorList>
            <consortium name="The Broad Institute Genomics Platform"/>
            <consortium name="The Broad Institute Genome Sequencing Center for Infectious Disease"/>
            <person name="Wu L."/>
            <person name="Ma J."/>
        </authorList>
    </citation>
    <scope>NUCLEOTIDE SEQUENCE [LARGE SCALE GENOMIC DNA]</scope>
    <source>
        <strain evidence="3">NBRC 3267</strain>
    </source>
</reference>
<dbReference type="PANTHER" id="PTHR34219">
    <property type="entry name" value="IRON-REGULATED INNER MEMBRANE PROTEIN-RELATED"/>
    <property type="match status" value="1"/>
</dbReference>
<evidence type="ECO:0000256" key="1">
    <source>
        <dbReference type="SAM" id="Phobius"/>
    </source>
</evidence>
<dbReference type="PANTHER" id="PTHR34219:SF4">
    <property type="entry name" value="PEPSY DOMAIN-CONTAINING PROTEIN"/>
    <property type="match status" value="1"/>
</dbReference>
<dbReference type="EMBL" id="BSNU01000007">
    <property type="protein sequence ID" value="GLQ64061.1"/>
    <property type="molecule type" value="Genomic_DNA"/>
</dbReference>
<dbReference type="InterPro" id="IPR005625">
    <property type="entry name" value="PepSY-ass_TM"/>
</dbReference>
<accession>A0AAV5NI14</accession>
<dbReference type="Pfam" id="PF03929">
    <property type="entry name" value="PepSY_TM"/>
    <property type="match status" value="1"/>
</dbReference>
<feature type="transmembrane region" description="Helical" evidence="1">
    <location>
        <begin position="186"/>
        <end position="212"/>
    </location>
</feature>
<feature type="transmembrane region" description="Helical" evidence="1">
    <location>
        <begin position="412"/>
        <end position="428"/>
    </location>
</feature>
<feature type="transmembrane region" description="Helical" evidence="1">
    <location>
        <begin position="380"/>
        <end position="400"/>
    </location>
</feature>
<dbReference type="AlphaFoldDB" id="A0AAV5NI14"/>
<evidence type="ECO:0000313" key="3">
    <source>
        <dbReference type="Proteomes" id="UP001156614"/>
    </source>
</evidence>
<gene>
    <name evidence="2" type="ORF">GCM10007867_29070</name>
</gene>
<evidence type="ECO:0000313" key="2">
    <source>
        <dbReference type="EMBL" id="GLQ64061.1"/>
    </source>
</evidence>
<feature type="transmembrane region" description="Helical" evidence="1">
    <location>
        <begin position="435"/>
        <end position="454"/>
    </location>
</feature>
<feature type="transmembrane region" description="Helical" evidence="1">
    <location>
        <begin position="142"/>
        <end position="166"/>
    </location>
</feature>
<proteinExistence type="predicted"/>
<comment type="caution">
    <text evidence="2">The sequence shown here is derived from an EMBL/GenBank/DDBJ whole genome shotgun (WGS) entry which is preliminary data.</text>
</comment>
<dbReference type="Proteomes" id="UP001156614">
    <property type="component" value="Unassembled WGS sequence"/>
</dbReference>
<keyword evidence="1" id="KW-0472">Membrane</keyword>
<keyword evidence="3" id="KW-1185">Reference proteome</keyword>
<keyword evidence="1" id="KW-1133">Transmembrane helix</keyword>